<evidence type="ECO:0000256" key="3">
    <source>
        <dbReference type="SAM" id="MobiDB-lite"/>
    </source>
</evidence>
<evidence type="ECO:0000256" key="1">
    <source>
        <dbReference type="ARBA" id="ARBA00004123"/>
    </source>
</evidence>
<dbReference type="InterPro" id="IPR006780">
    <property type="entry name" value="YABBY"/>
</dbReference>
<dbReference type="AlphaFoldDB" id="A0A6A4M9E7"/>
<feature type="non-terminal residue" evidence="6">
    <location>
        <position position="1"/>
    </location>
</feature>
<comment type="subcellular location">
    <subcellularLocation>
        <location evidence="1">Nucleus</location>
    </subcellularLocation>
</comment>
<evidence type="ECO:0000259" key="5">
    <source>
        <dbReference type="Pfam" id="PF24868"/>
    </source>
</evidence>
<keyword evidence="2" id="KW-0539">Nucleus</keyword>
<dbReference type="InterPro" id="IPR056775">
    <property type="entry name" value="YABBY_C"/>
</dbReference>
<dbReference type="GO" id="GO:0010158">
    <property type="term" value="P:abaxial cell fate specification"/>
    <property type="evidence" value="ECO:0007669"/>
    <property type="project" value="TreeGrafter"/>
</dbReference>
<organism evidence="6 7">
    <name type="scientific">Rhododendron williamsianum</name>
    <dbReference type="NCBI Taxonomy" id="262921"/>
    <lineage>
        <taxon>Eukaryota</taxon>
        <taxon>Viridiplantae</taxon>
        <taxon>Streptophyta</taxon>
        <taxon>Embryophyta</taxon>
        <taxon>Tracheophyta</taxon>
        <taxon>Spermatophyta</taxon>
        <taxon>Magnoliopsida</taxon>
        <taxon>eudicotyledons</taxon>
        <taxon>Gunneridae</taxon>
        <taxon>Pentapetalae</taxon>
        <taxon>asterids</taxon>
        <taxon>Ericales</taxon>
        <taxon>Ericaceae</taxon>
        <taxon>Ericoideae</taxon>
        <taxon>Rhodoreae</taxon>
        <taxon>Rhododendron</taxon>
    </lineage>
</organism>
<evidence type="ECO:0000256" key="2">
    <source>
        <dbReference type="ARBA" id="ARBA00023242"/>
    </source>
</evidence>
<dbReference type="InterPro" id="IPR056776">
    <property type="entry name" value="YABBY_N"/>
</dbReference>
<dbReference type="PANTHER" id="PTHR31675:SF30">
    <property type="entry name" value="AXIAL REGULATOR YABBY 2-RELATED"/>
    <property type="match status" value="1"/>
</dbReference>
<gene>
    <name evidence="6" type="ORF">C3L33_04762</name>
</gene>
<dbReference type="OrthoDB" id="667577at2759"/>
<reference evidence="6 7" key="1">
    <citation type="journal article" date="2019" name="Genome Biol. Evol.">
        <title>The Rhododendron genome and chromosomal organization provide insight into shared whole-genome duplications across the heath family (Ericaceae).</title>
        <authorList>
            <person name="Soza V.L."/>
            <person name="Lindsley D."/>
            <person name="Waalkes A."/>
            <person name="Ramage E."/>
            <person name="Patwardhan R.P."/>
            <person name="Burton J.N."/>
            <person name="Adey A."/>
            <person name="Kumar A."/>
            <person name="Qiu R."/>
            <person name="Shendure J."/>
            <person name="Hall B."/>
        </authorList>
    </citation>
    <scope>NUCLEOTIDE SEQUENCE [LARGE SCALE GENOMIC DNA]</scope>
    <source>
        <strain evidence="6">RSF 1966-606</strain>
    </source>
</reference>
<dbReference type="EMBL" id="QEFC01000575">
    <property type="protein sequence ID" value="KAE9463337.1"/>
    <property type="molecule type" value="Genomic_DNA"/>
</dbReference>
<sequence>MIRPRPAPTTSGHVHDDLSGLLKPEISFASRYSGESDLVRVTPASFSDDSNLICFEFEFLQRLVLQVSVPCNNMLTIVTVRCGHCANLLSVNMGALLQTIPLQDPPQKQQSSSEFGSKDSGGSSSKGSKFGAFGSAELEPPRMPPIRPPEKRQRVPSAYNRFINLFEWAHFPHIHFGLKLDGNKKAKLDQSFAANGTPDQEDSGSANFY</sequence>
<evidence type="ECO:0000259" key="4">
    <source>
        <dbReference type="Pfam" id="PF04690"/>
    </source>
</evidence>
<dbReference type="PANTHER" id="PTHR31675">
    <property type="entry name" value="PROTEIN YABBY 6-RELATED"/>
    <property type="match status" value="1"/>
</dbReference>
<feature type="domain" description="YABBY protein C-terminal" evidence="4">
    <location>
        <begin position="139"/>
        <end position="163"/>
    </location>
</feature>
<feature type="domain" description="YABBY N-terminal" evidence="5">
    <location>
        <begin position="63"/>
        <end position="103"/>
    </location>
</feature>
<name>A0A6A4M9E7_9ERIC</name>
<protein>
    <submittedName>
        <fullName evidence="6">Uncharacterized protein</fullName>
    </submittedName>
</protein>
<dbReference type="GO" id="GO:0005634">
    <property type="term" value="C:nucleus"/>
    <property type="evidence" value="ECO:0007669"/>
    <property type="project" value="UniProtKB-SubCell"/>
</dbReference>
<evidence type="ECO:0000313" key="7">
    <source>
        <dbReference type="Proteomes" id="UP000428333"/>
    </source>
</evidence>
<feature type="region of interest" description="Disordered" evidence="3">
    <location>
        <begin position="103"/>
        <end position="153"/>
    </location>
</feature>
<proteinExistence type="predicted"/>
<dbReference type="Pfam" id="PF24868">
    <property type="entry name" value="YABBY_N"/>
    <property type="match status" value="1"/>
</dbReference>
<evidence type="ECO:0000313" key="6">
    <source>
        <dbReference type="EMBL" id="KAE9463337.1"/>
    </source>
</evidence>
<feature type="compositionally biased region" description="Low complexity" evidence="3">
    <location>
        <begin position="111"/>
        <end position="138"/>
    </location>
</feature>
<dbReference type="Proteomes" id="UP000428333">
    <property type="component" value="Linkage Group LG03"/>
</dbReference>
<keyword evidence="7" id="KW-1185">Reference proteome</keyword>
<comment type="caution">
    <text evidence="6">The sequence shown here is derived from an EMBL/GenBank/DDBJ whole genome shotgun (WGS) entry which is preliminary data.</text>
</comment>
<accession>A0A6A4M9E7</accession>
<dbReference type="Pfam" id="PF04690">
    <property type="entry name" value="YABBY"/>
    <property type="match status" value="1"/>
</dbReference>